<dbReference type="PIRSF" id="PIRSF000349">
    <property type="entry name" value="SODismutase"/>
    <property type="match status" value="1"/>
</dbReference>
<feature type="binding site" evidence="6">
    <location>
        <position position="35"/>
    </location>
    <ligand>
        <name>Mn(2+)</name>
        <dbReference type="ChEBI" id="CHEBI:29035"/>
    </ligand>
</feature>
<evidence type="ECO:0000256" key="3">
    <source>
        <dbReference type="ARBA" id="ARBA00022723"/>
    </source>
</evidence>
<dbReference type="Pfam" id="PF00081">
    <property type="entry name" value="Sod_Fe_N"/>
    <property type="match status" value="1"/>
</dbReference>
<dbReference type="Gene3D" id="1.10.287.990">
    <property type="entry name" value="Fe,Mn superoxide dismutase (SOD) domain"/>
    <property type="match status" value="1"/>
</dbReference>
<evidence type="ECO:0000256" key="5">
    <source>
        <dbReference type="ARBA" id="ARBA00023004"/>
    </source>
</evidence>
<keyword evidence="3 6" id="KW-0479">Metal-binding</keyword>
<dbReference type="GO" id="GO:0004784">
    <property type="term" value="F:superoxide dismutase activity"/>
    <property type="evidence" value="ECO:0007669"/>
    <property type="project" value="UniProtKB-EC"/>
</dbReference>
<organism evidence="10">
    <name type="scientific">Ignisphaera aggregans</name>
    <dbReference type="NCBI Taxonomy" id="334771"/>
    <lineage>
        <taxon>Archaea</taxon>
        <taxon>Thermoproteota</taxon>
        <taxon>Thermoprotei</taxon>
        <taxon>Desulfurococcales</taxon>
        <taxon>Desulfurococcaceae</taxon>
        <taxon>Ignisphaera</taxon>
    </lineage>
</organism>
<feature type="binding site" evidence="6">
    <location>
        <position position="169"/>
    </location>
    <ligand>
        <name>Mn(2+)</name>
        <dbReference type="ChEBI" id="CHEBI:29035"/>
    </ligand>
</feature>
<dbReference type="InterPro" id="IPR019833">
    <property type="entry name" value="Mn/Fe_SOD_BS"/>
</dbReference>
<accession>A0A7C5THA5</accession>
<dbReference type="GO" id="GO:0046872">
    <property type="term" value="F:metal ion binding"/>
    <property type="evidence" value="ECO:0007669"/>
    <property type="project" value="UniProtKB-KW"/>
</dbReference>
<comment type="function">
    <text evidence="7">Destroys radicals which are normally produced within the cells and which are toxic to biological systems.</text>
</comment>
<dbReference type="InterPro" id="IPR036324">
    <property type="entry name" value="Mn/Fe_SOD_N_sf"/>
</dbReference>
<dbReference type="InterPro" id="IPR036314">
    <property type="entry name" value="SOD_C_sf"/>
</dbReference>
<dbReference type="Gene3D" id="3.55.40.20">
    <property type="entry name" value="Iron/manganese superoxide dismutase, C-terminal domain"/>
    <property type="match status" value="1"/>
</dbReference>
<evidence type="ECO:0000256" key="1">
    <source>
        <dbReference type="ARBA" id="ARBA00008714"/>
    </source>
</evidence>
<comment type="catalytic activity">
    <reaction evidence="7">
        <text>2 superoxide + 2 H(+) = H2O2 + O2</text>
        <dbReference type="Rhea" id="RHEA:20696"/>
        <dbReference type="ChEBI" id="CHEBI:15378"/>
        <dbReference type="ChEBI" id="CHEBI:15379"/>
        <dbReference type="ChEBI" id="CHEBI:16240"/>
        <dbReference type="ChEBI" id="CHEBI:18421"/>
        <dbReference type="EC" id="1.15.1.1"/>
    </reaction>
</comment>
<keyword evidence="5" id="KW-0408">Iron</keyword>
<protein>
    <recommendedName>
        <fullName evidence="2 7">Superoxide dismutase</fullName>
        <ecNumber evidence="2 7">1.15.1.1</ecNumber>
    </recommendedName>
</protein>
<dbReference type="EMBL" id="DRZI01000069">
    <property type="protein sequence ID" value="HHP81391.1"/>
    <property type="molecule type" value="Genomic_DNA"/>
</dbReference>
<dbReference type="InterPro" id="IPR050265">
    <property type="entry name" value="Fe/Mn_Superoxide_Dismutase"/>
</dbReference>
<dbReference type="PRINTS" id="PR01703">
    <property type="entry name" value="MNSODISMTASE"/>
</dbReference>
<dbReference type="AlphaFoldDB" id="A0A7C5THA5"/>
<dbReference type="Pfam" id="PF02777">
    <property type="entry name" value="Sod_Fe_C"/>
    <property type="match status" value="1"/>
</dbReference>
<keyword evidence="4 7" id="KW-0560">Oxidoreductase</keyword>
<dbReference type="PANTHER" id="PTHR11404">
    <property type="entry name" value="SUPEROXIDE DISMUTASE 2"/>
    <property type="match status" value="1"/>
</dbReference>
<dbReference type="FunFam" id="3.55.40.20:FF:000004">
    <property type="entry name" value="Superoxide dismutase [Fe]"/>
    <property type="match status" value="1"/>
</dbReference>
<evidence type="ECO:0000313" key="10">
    <source>
        <dbReference type="EMBL" id="HHP81391.1"/>
    </source>
</evidence>
<sequence length="207" mass="24129">MWNLEKAKKLYELPPLPYSYEALEPYISKEQLRIHYEIHHKAYVDGANRVIQMMDSSRKEGKPFDVKAALKLLSFNIGGHVLHTLFWYNMAPPNRGGGTPGGKIGDKIIEDFGGFERFKNELTEAALTVEGSGWAALTYCNVTDKLLIMQIEKHNTNIYPTLPIILVVDVFEHAYYIDYKNDRRKYLENWWNIVNWDEVEKRFSKLI</sequence>
<feature type="binding site" evidence="6">
    <location>
        <position position="173"/>
    </location>
    <ligand>
        <name>Mn(2+)</name>
        <dbReference type="ChEBI" id="CHEBI:29035"/>
    </ligand>
</feature>
<feature type="domain" description="Manganese/iron superoxide dismutase N-terminal" evidence="8">
    <location>
        <begin position="11"/>
        <end position="91"/>
    </location>
</feature>
<feature type="binding site" evidence="6">
    <location>
        <position position="83"/>
    </location>
    <ligand>
        <name>Mn(2+)</name>
        <dbReference type="ChEBI" id="CHEBI:29035"/>
    </ligand>
</feature>
<evidence type="ECO:0000259" key="9">
    <source>
        <dbReference type="Pfam" id="PF02777"/>
    </source>
</evidence>
<name>A0A7C5THA5_9CREN</name>
<dbReference type="EC" id="1.15.1.1" evidence="2 7"/>
<dbReference type="InterPro" id="IPR019832">
    <property type="entry name" value="Mn/Fe_SOD_C"/>
</dbReference>
<gene>
    <name evidence="10" type="ORF">ENM84_01855</name>
</gene>
<evidence type="ECO:0000259" key="8">
    <source>
        <dbReference type="Pfam" id="PF00081"/>
    </source>
</evidence>
<dbReference type="PANTHER" id="PTHR11404:SF6">
    <property type="entry name" value="SUPEROXIDE DISMUTASE [MN], MITOCHONDRIAL"/>
    <property type="match status" value="1"/>
</dbReference>
<evidence type="ECO:0000256" key="2">
    <source>
        <dbReference type="ARBA" id="ARBA00012682"/>
    </source>
</evidence>
<dbReference type="InterPro" id="IPR019831">
    <property type="entry name" value="Mn/Fe_SOD_N"/>
</dbReference>
<dbReference type="SUPFAM" id="SSF54719">
    <property type="entry name" value="Fe,Mn superoxide dismutase (SOD), C-terminal domain"/>
    <property type="match status" value="1"/>
</dbReference>
<feature type="domain" description="Manganese/iron superoxide dismutase C-terminal" evidence="9">
    <location>
        <begin position="101"/>
        <end position="202"/>
    </location>
</feature>
<comment type="caution">
    <text evidence="10">The sequence shown here is derived from an EMBL/GenBank/DDBJ whole genome shotgun (WGS) entry which is preliminary data.</text>
</comment>
<evidence type="ECO:0000256" key="4">
    <source>
        <dbReference type="ARBA" id="ARBA00023002"/>
    </source>
</evidence>
<dbReference type="SUPFAM" id="SSF46609">
    <property type="entry name" value="Fe,Mn superoxide dismutase (SOD), N-terminal domain"/>
    <property type="match status" value="1"/>
</dbReference>
<reference evidence="10" key="1">
    <citation type="journal article" date="2020" name="mSystems">
        <title>Genome- and Community-Level Interaction Insights into Carbon Utilization and Element Cycling Functions of Hydrothermarchaeota in Hydrothermal Sediment.</title>
        <authorList>
            <person name="Zhou Z."/>
            <person name="Liu Y."/>
            <person name="Xu W."/>
            <person name="Pan J."/>
            <person name="Luo Z.H."/>
            <person name="Li M."/>
        </authorList>
    </citation>
    <scope>NUCLEOTIDE SEQUENCE [LARGE SCALE GENOMIC DNA]</scope>
    <source>
        <strain evidence="10">SpSt-1121</strain>
    </source>
</reference>
<comment type="similarity">
    <text evidence="1 7">Belongs to the iron/manganese superoxide dismutase family.</text>
</comment>
<evidence type="ECO:0000256" key="6">
    <source>
        <dbReference type="PIRSR" id="PIRSR000349-1"/>
    </source>
</evidence>
<dbReference type="InterPro" id="IPR001189">
    <property type="entry name" value="Mn/Fe_SOD"/>
</dbReference>
<evidence type="ECO:0000256" key="7">
    <source>
        <dbReference type="RuleBase" id="RU000414"/>
    </source>
</evidence>
<proteinExistence type="inferred from homology"/>
<dbReference type="PROSITE" id="PS00088">
    <property type="entry name" value="SOD_MN"/>
    <property type="match status" value="1"/>
</dbReference>